<evidence type="ECO:0000256" key="7">
    <source>
        <dbReference type="ARBA" id="ARBA00023136"/>
    </source>
</evidence>
<dbReference type="InterPro" id="IPR003439">
    <property type="entry name" value="ABC_transporter-like_ATP-bd"/>
</dbReference>
<dbReference type="SUPFAM" id="SSF90123">
    <property type="entry name" value="ABC transporter transmembrane region"/>
    <property type="match status" value="1"/>
</dbReference>
<protein>
    <submittedName>
        <fullName evidence="11">Putative ATP-binding cassette transporter</fullName>
    </submittedName>
</protein>
<evidence type="ECO:0000313" key="12">
    <source>
        <dbReference type="Proteomes" id="UP000050465"/>
    </source>
</evidence>
<dbReference type="Pfam" id="PF00005">
    <property type="entry name" value="ABC_tran"/>
    <property type="match status" value="1"/>
</dbReference>
<evidence type="ECO:0000256" key="8">
    <source>
        <dbReference type="SAM" id="Phobius"/>
    </source>
</evidence>
<reference evidence="11 12" key="1">
    <citation type="submission" date="2015-09" db="EMBL/GenBank/DDBJ databases">
        <title>Identification and resolution of microdiversity through metagenomic sequencing of parallel consortia.</title>
        <authorList>
            <person name="Nelson W.C."/>
            <person name="Romine M.F."/>
            <person name="Lindemann S.R."/>
        </authorList>
    </citation>
    <scope>NUCLEOTIDE SEQUENCE [LARGE SCALE GENOMIC DNA]</scope>
    <source>
        <strain evidence="11">Ana</strain>
    </source>
</reference>
<evidence type="ECO:0000256" key="5">
    <source>
        <dbReference type="ARBA" id="ARBA00022840"/>
    </source>
</evidence>
<evidence type="ECO:0000256" key="2">
    <source>
        <dbReference type="ARBA" id="ARBA00022448"/>
    </source>
</evidence>
<keyword evidence="4" id="KW-0547">Nucleotide-binding</keyword>
<dbReference type="PATRIC" id="fig|1666911.3.peg.3267"/>
<dbReference type="GO" id="GO:0005524">
    <property type="term" value="F:ATP binding"/>
    <property type="evidence" value="ECO:0007669"/>
    <property type="project" value="UniProtKB-KW"/>
</dbReference>
<evidence type="ECO:0000256" key="3">
    <source>
        <dbReference type="ARBA" id="ARBA00022692"/>
    </source>
</evidence>
<dbReference type="SMART" id="SM00382">
    <property type="entry name" value="AAA"/>
    <property type="match status" value="1"/>
</dbReference>
<dbReference type="PANTHER" id="PTHR11384:SF55">
    <property type="entry name" value="ATP-BINDING CASSETTE TRANSPORTER"/>
    <property type="match status" value="1"/>
</dbReference>
<feature type="transmembrane region" description="Helical" evidence="8">
    <location>
        <begin position="35"/>
        <end position="55"/>
    </location>
</feature>
<dbReference type="InterPro" id="IPR027417">
    <property type="entry name" value="P-loop_NTPase"/>
</dbReference>
<feature type="domain" description="ABC transmembrane type-1" evidence="10">
    <location>
        <begin position="40"/>
        <end position="330"/>
    </location>
</feature>
<dbReference type="InterPro" id="IPR011527">
    <property type="entry name" value="ABC1_TM_dom"/>
</dbReference>
<feature type="domain" description="ABC transporter" evidence="9">
    <location>
        <begin position="387"/>
        <end position="609"/>
    </location>
</feature>
<dbReference type="InterPro" id="IPR036640">
    <property type="entry name" value="ABC1_TM_sf"/>
</dbReference>
<dbReference type="GO" id="GO:0016887">
    <property type="term" value="F:ATP hydrolysis activity"/>
    <property type="evidence" value="ECO:0007669"/>
    <property type="project" value="InterPro"/>
</dbReference>
<evidence type="ECO:0000259" key="10">
    <source>
        <dbReference type="PROSITE" id="PS50929"/>
    </source>
</evidence>
<name>A0A0P8A0Y7_9CYAN</name>
<sequence>MARSIRQPKLPSWQAIWHIIQFFWKGAHPQQQRTVLGGLLLLTVLSLFAGTVLVFESIQRGEFISALAARDSQRFQIALVRFVGILLLSAALLSVSAYVRDRLGLHCRKGLSRQFLNTYLADQHYYHLPTEVDNPDQRISEDIRNISQLSVIVFAIFLESGVQLIGFVGVLLSISLGLTGFLLVYALVGSAIVTWVFGMRLTRINAEQLKREANFRTHLIDIRENAESIAFYQKQQGEFSLGNTQERHKAGHQFAQVVHNFNQFIRWQFGLDCFQNGYQYLTFILPSLILAPRILAGDLEVGAIVQSQAAFDRIWLSLSLVVVQFEQLTALAASTGRLQTLLSAISSQQQAIDSALTIQIVEQPEMVVDHLTLQLPSPQLFSTPLQITQEELKKELKKEPQEKQRFLFKDISFIANAPLLITGPSGIGKSSLVKAIAGLLKQGRGTIGYPHDDILFLPQQPYMAVGTLRQQLIYPTSQSPHSDEVLLNILNQVQLTEFTNLDQALDQALDQVLDQVKDWSGTLSTGEQQRLAFARLFVRQPTYAILDEATSALSIQQEKALYQQLAATNITFISIGHRPSLLAYHPQVLVLTDSNTWELRKSDPESTYL</sequence>
<keyword evidence="2" id="KW-0813">Transport</keyword>
<comment type="subcellular location">
    <subcellularLocation>
        <location evidence="1">Cell membrane</location>
        <topology evidence="1">Multi-pass membrane protein</topology>
    </subcellularLocation>
</comment>
<dbReference type="AlphaFoldDB" id="A0A0P8A0Y7"/>
<evidence type="ECO:0000313" key="11">
    <source>
        <dbReference type="EMBL" id="KPQ36588.1"/>
    </source>
</evidence>
<feature type="transmembrane region" description="Helical" evidence="8">
    <location>
        <begin position="75"/>
        <end position="99"/>
    </location>
</feature>
<keyword evidence="5 11" id="KW-0067">ATP-binding</keyword>
<dbReference type="Pfam" id="PF06472">
    <property type="entry name" value="ABC_membrane_2"/>
    <property type="match status" value="1"/>
</dbReference>
<evidence type="ECO:0000256" key="1">
    <source>
        <dbReference type="ARBA" id="ARBA00004651"/>
    </source>
</evidence>
<dbReference type="PROSITE" id="PS50929">
    <property type="entry name" value="ABC_TM1F"/>
    <property type="match status" value="1"/>
</dbReference>
<evidence type="ECO:0000256" key="6">
    <source>
        <dbReference type="ARBA" id="ARBA00022989"/>
    </source>
</evidence>
<keyword evidence="7 8" id="KW-0472">Membrane</keyword>
<keyword evidence="3 8" id="KW-0812">Transmembrane</keyword>
<dbReference type="SUPFAM" id="SSF52540">
    <property type="entry name" value="P-loop containing nucleoside triphosphate hydrolases"/>
    <property type="match status" value="1"/>
</dbReference>
<dbReference type="PANTHER" id="PTHR11384">
    <property type="entry name" value="ATP-BINDING CASSETTE, SUB-FAMILY D MEMBER"/>
    <property type="match status" value="1"/>
</dbReference>
<dbReference type="EMBL" id="LJZR01000005">
    <property type="protein sequence ID" value="KPQ36588.1"/>
    <property type="molecule type" value="Genomic_DNA"/>
</dbReference>
<dbReference type="GO" id="GO:0005886">
    <property type="term" value="C:plasma membrane"/>
    <property type="evidence" value="ECO:0007669"/>
    <property type="project" value="UniProtKB-SubCell"/>
</dbReference>
<proteinExistence type="predicted"/>
<dbReference type="Gene3D" id="3.40.50.300">
    <property type="entry name" value="P-loop containing nucleotide triphosphate hydrolases"/>
    <property type="match status" value="1"/>
</dbReference>
<gene>
    <name evidence="11" type="primary">yddA-2</name>
    <name evidence="11" type="ORF">HLUCCA11_05330</name>
</gene>
<accession>A0A0P8A0Y7</accession>
<feature type="transmembrane region" description="Helical" evidence="8">
    <location>
        <begin position="149"/>
        <end position="174"/>
    </location>
</feature>
<dbReference type="Gene3D" id="1.20.1560.10">
    <property type="entry name" value="ABC transporter type 1, transmembrane domain"/>
    <property type="match status" value="1"/>
</dbReference>
<dbReference type="STRING" id="1666911.HLUCCA11_05330"/>
<comment type="caution">
    <text evidence="11">The sequence shown here is derived from an EMBL/GenBank/DDBJ whole genome shotgun (WGS) entry which is preliminary data.</text>
</comment>
<dbReference type="GO" id="GO:0140359">
    <property type="term" value="F:ABC-type transporter activity"/>
    <property type="evidence" value="ECO:0007669"/>
    <property type="project" value="InterPro"/>
</dbReference>
<organism evidence="11 12">
    <name type="scientific">Phormidesmis priestleyi Ana</name>
    <dbReference type="NCBI Taxonomy" id="1666911"/>
    <lineage>
        <taxon>Bacteria</taxon>
        <taxon>Bacillati</taxon>
        <taxon>Cyanobacteriota</taxon>
        <taxon>Cyanophyceae</taxon>
        <taxon>Leptolyngbyales</taxon>
        <taxon>Leptolyngbyaceae</taxon>
        <taxon>Phormidesmis</taxon>
    </lineage>
</organism>
<dbReference type="CDD" id="cd03223">
    <property type="entry name" value="ABCD_peroxisomal_ALDP"/>
    <property type="match status" value="1"/>
</dbReference>
<dbReference type="InterPro" id="IPR003593">
    <property type="entry name" value="AAA+_ATPase"/>
</dbReference>
<dbReference type="InterPro" id="IPR050835">
    <property type="entry name" value="ABC_transporter_sub-D"/>
</dbReference>
<evidence type="ECO:0000259" key="9">
    <source>
        <dbReference type="PROSITE" id="PS50893"/>
    </source>
</evidence>
<feature type="transmembrane region" description="Helical" evidence="8">
    <location>
        <begin position="180"/>
        <end position="201"/>
    </location>
</feature>
<keyword evidence="6 8" id="KW-1133">Transmembrane helix</keyword>
<dbReference type="Proteomes" id="UP000050465">
    <property type="component" value="Unassembled WGS sequence"/>
</dbReference>
<dbReference type="PROSITE" id="PS50893">
    <property type="entry name" value="ABC_TRANSPORTER_2"/>
    <property type="match status" value="1"/>
</dbReference>
<evidence type="ECO:0000256" key="4">
    <source>
        <dbReference type="ARBA" id="ARBA00022741"/>
    </source>
</evidence>